<evidence type="ECO:0000256" key="5">
    <source>
        <dbReference type="SAM" id="MobiDB-lite"/>
    </source>
</evidence>
<feature type="compositionally biased region" description="Basic and acidic residues" evidence="5">
    <location>
        <begin position="229"/>
        <end position="262"/>
    </location>
</feature>
<evidence type="ECO:0000256" key="3">
    <source>
        <dbReference type="ARBA" id="ARBA00022833"/>
    </source>
</evidence>
<sequence length="455" mass="50360">MFVHCNRLCWGHARLTACVCIFCIWLQIPCEHVFCLTCAKLDPTCFLCEERVTRIQKMDVLEGIFICGAPGCLRSFLARPDFDNHISDAHSQLLQLEQGRLSPERNISAGNPVPEAQAQSHQGGQQYADLAPPMRQSSGTLQVLLPKKEEQPQRRPPKSVRQDPQGVLARPVPELRLPDQFPRHRGGDQHSNQSNYDIGNDMERHEPRRDRKPRRHSEWDTQVPQGQGENEREYMHEGEPQRERRGDGSSGRTKERDGDKGSHPSSIPAPKDPSQQLASLPPPPPYPPPNFSTAYPPQQEGNATFPSRFDASRAFHPGMPLPSRPEGFNQNGPPRPPLDGYGQSGGPPRPMNGQAAQDQFGHNRSLRPHFYPEYGPGPVMGMPPMGAPRYHEGHLPPPPPGPPPKRAKFNGPQGSGEPMMEPYSWGPGNPANFGGPPGGHANYGGPQNWMPPANS</sequence>
<dbReference type="GO" id="GO:0061630">
    <property type="term" value="F:ubiquitin protein ligase activity"/>
    <property type="evidence" value="ECO:0007669"/>
    <property type="project" value="InterPro"/>
</dbReference>
<evidence type="ECO:0000256" key="2">
    <source>
        <dbReference type="ARBA" id="ARBA00022771"/>
    </source>
</evidence>
<dbReference type="GO" id="GO:0008270">
    <property type="term" value="F:zinc ion binding"/>
    <property type="evidence" value="ECO:0007669"/>
    <property type="project" value="UniProtKB-KW"/>
</dbReference>
<evidence type="ECO:0000313" key="9">
    <source>
        <dbReference type="Proteomes" id="UP000822688"/>
    </source>
</evidence>
<gene>
    <name evidence="8" type="ORF">KC19_12G148300</name>
</gene>
<dbReference type="Proteomes" id="UP000822688">
    <property type="component" value="Chromosome 12"/>
</dbReference>
<feature type="signal peptide" evidence="6">
    <location>
        <begin position="1"/>
        <end position="30"/>
    </location>
</feature>
<dbReference type="AlphaFoldDB" id="A0A8T0GBE3"/>
<accession>A0A8T0GBE3</accession>
<dbReference type="InterPro" id="IPR013083">
    <property type="entry name" value="Znf_RING/FYVE/PHD"/>
</dbReference>
<dbReference type="PANTHER" id="PTHR13480">
    <property type="entry name" value="E3 UBIQUITIN-PROTEIN LIGASE HAKAI-RELATED"/>
    <property type="match status" value="1"/>
</dbReference>
<feature type="region of interest" description="Disordered" evidence="5">
    <location>
        <begin position="146"/>
        <end position="455"/>
    </location>
</feature>
<dbReference type="PANTHER" id="PTHR13480:SF0">
    <property type="entry name" value="E3 UBIQUITIN-PROTEIN LIGASE HAKAI"/>
    <property type="match status" value="1"/>
</dbReference>
<dbReference type="InterPro" id="IPR040383">
    <property type="entry name" value="HAKAI/CBLL2"/>
</dbReference>
<dbReference type="PROSITE" id="PS00518">
    <property type="entry name" value="ZF_RING_1"/>
    <property type="match status" value="1"/>
</dbReference>
<feature type="compositionally biased region" description="Pro residues" evidence="5">
    <location>
        <begin position="280"/>
        <end position="290"/>
    </location>
</feature>
<dbReference type="PROSITE" id="PS00028">
    <property type="entry name" value="ZINC_FINGER_C2H2_1"/>
    <property type="match status" value="1"/>
</dbReference>
<name>A0A8T0GBE3_CERPU</name>
<dbReference type="InterPro" id="IPR017907">
    <property type="entry name" value="Znf_RING_CS"/>
</dbReference>
<dbReference type="GO" id="GO:0030155">
    <property type="term" value="P:regulation of cell adhesion"/>
    <property type="evidence" value="ECO:0007669"/>
    <property type="project" value="TreeGrafter"/>
</dbReference>
<feature type="compositionally biased region" description="Pro residues" evidence="5">
    <location>
        <begin position="395"/>
        <end position="404"/>
    </location>
</feature>
<feature type="region of interest" description="Disordered" evidence="5">
    <location>
        <begin position="104"/>
        <end position="133"/>
    </location>
</feature>
<proteinExistence type="inferred from homology"/>
<keyword evidence="2" id="KW-0863">Zinc-finger</keyword>
<evidence type="ECO:0000256" key="1">
    <source>
        <dbReference type="ARBA" id="ARBA00022723"/>
    </source>
</evidence>
<dbReference type="InterPro" id="IPR013087">
    <property type="entry name" value="Znf_C2H2_type"/>
</dbReference>
<evidence type="ECO:0000313" key="8">
    <source>
        <dbReference type="EMBL" id="KAG0555158.1"/>
    </source>
</evidence>
<reference evidence="8" key="1">
    <citation type="submission" date="2020-06" db="EMBL/GenBank/DDBJ databases">
        <title>WGS assembly of Ceratodon purpureus strain R40.</title>
        <authorList>
            <person name="Carey S.B."/>
            <person name="Jenkins J."/>
            <person name="Shu S."/>
            <person name="Lovell J.T."/>
            <person name="Sreedasyam A."/>
            <person name="Maumus F."/>
            <person name="Tiley G.P."/>
            <person name="Fernandez-Pozo N."/>
            <person name="Barry K."/>
            <person name="Chen C."/>
            <person name="Wang M."/>
            <person name="Lipzen A."/>
            <person name="Daum C."/>
            <person name="Saski C.A."/>
            <person name="Payton A.C."/>
            <person name="Mcbreen J.C."/>
            <person name="Conrad R.E."/>
            <person name="Kollar L.M."/>
            <person name="Olsson S."/>
            <person name="Huttunen S."/>
            <person name="Landis J.B."/>
            <person name="Wickett N.J."/>
            <person name="Johnson M.G."/>
            <person name="Rensing S.A."/>
            <person name="Grimwood J."/>
            <person name="Schmutz J."/>
            <person name="Mcdaniel S.F."/>
        </authorList>
    </citation>
    <scope>NUCLEOTIDE SEQUENCE</scope>
    <source>
        <strain evidence="8">R40</strain>
    </source>
</reference>
<dbReference type="EMBL" id="CM026433">
    <property type="protein sequence ID" value="KAG0555158.1"/>
    <property type="molecule type" value="Genomic_DNA"/>
</dbReference>
<keyword evidence="1" id="KW-0479">Metal-binding</keyword>
<dbReference type="GO" id="GO:0016567">
    <property type="term" value="P:protein ubiquitination"/>
    <property type="evidence" value="ECO:0007669"/>
    <property type="project" value="InterPro"/>
</dbReference>
<dbReference type="Gene3D" id="3.30.40.10">
    <property type="entry name" value="Zinc/RING finger domain, C3HC4 (zinc finger)"/>
    <property type="match status" value="1"/>
</dbReference>
<organism evidence="8 9">
    <name type="scientific">Ceratodon purpureus</name>
    <name type="common">Fire moss</name>
    <name type="synonym">Dicranum purpureum</name>
    <dbReference type="NCBI Taxonomy" id="3225"/>
    <lineage>
        <taxon>Eukaryota</taxon>
        <taxon>Viridiplantae</taxon>
        <taxon>Streptophyta</taxon>
        <taxon>Embryophyta</taxon>
        <taxon>Bryophyta</taxon>
        <taxon>Bryophytina</taxon>
        <taxon>Bryopsida</taxon>
        <taxon>Dicranidae</taxon>
        <taxon>Pseudoditrichales</taxon>
        <taxon>Ditrichaceae</taxon>
        <taxon>Ceratodon</taxon>
    </lineage>
</organism>
<evidence type="ECO:0000256" key="4">
    <source>
        <dbReference type="ARBA" id="ARBA00038499"/>
    </source>
</evidence>
<keyword evidence="3" id="KW-0862">Zinc</keyword>
<comment type="caution">
    <text evidence="8">The sequence shown here is derived from an EMBL/GenBank/DDBJ whole genome shotgun (WGS) entry which is preliminary data.</text>
</comment>
<keyword evidence="9" id="KW-1185">Reference proteome</keyword>
<evidence type="ECO:0000259" key="7">
    <source>
        <dbReference type="PROSITE" id="PS00028"/>
    </source>
</evidence>
<keyword evidence="6" id="KW-0732">Signal</keyword>
<protein>
    <recommendedName>
        <fullName evidence="7">C2H2-type domain-containing protein</fullName>
    </recommendedName>
</protein>
<comment type="similarity">
    <text evidence="4">Belongs to the Hakai family.</text>
</comment>
<feature type="chain" id="PRO_5035747121" description="C2H2-type domain-containing protein" evidence="6">
    <location>
        <begin position="31"/>
        <end position="455"/>
    </location>
</feature>
<evidence type="ECO:0000256" key="6">
    <source>
        <dbReference type="SAM" id="SignalP"/>
    </source>
</evidence>
<feature type="domain" description="C2H2-type" evidence="7">
    <location>
        <begin position="67"/>
        <end position="90"/>
    </location>
</feature>